<dbReference type="OrthoDB" id="9814572at2"/>
<dbReference type="GO" id="GO:0009307">
    <property type="term" value="P:DNA restriction-modification system"/>
    <property type="evidence" value="ECO:0007669"/>
    <property type="project" value="UniProtKB-KW"/>
</dbReference>
<proteinExistence type="inferred from homology"/>
<organism evidence="10 11">
    <name type="scientific">Chryseobacterium sediminis</name>
    <dbReference type="NCBI Taxonomy" id="1679494"/>
    <lineage>
        <taxon>Bacteria</taxon>
        <taxon>Pseudomonadati</taxon>
        <taxon>Bacteroidota</taxon>
        <taxon>Flavobacteriia</taxon>
        <taxon>Flavobacteriales</taxon>
        <taxon>Weeksellaceae</taxon>
        <taxon>Chryseobacterium group</taxon>
        <taxon>Chryseobacterium</taxon>
    </lineage>
</organism>
<feature type="domain" description="N6 adenine-specific DNA methyltransferase N-terminal" evidence="9">
    <location>
        <begin position="8"/>
        <end position="144"/>
    </location>
</feature>
<dbReference type="EMBL" id="VUNZ01000006">
    <property type="protein sequence ID" value="KAA2215620.1"/>
    <property type="molecule type" value="Genomic_DNA"/>
</dbReference>
<feature type="domain" description="DNA methylase adenine-specific" evidence="8">
    <location>
        <begin position="159"/>
        <end position="488"/>
    </location>
</feature>
<evidence type="ECO:0000256" key="3">
    <source>
        <dbReference type="ARBA" id="ARBA00022603"/>
    </source>
</evidence>
<evidence type="ECO:0000256" key="4">
    <source>
        <dbReference type="ARBA" id="ARBA00022679"/>
    </source>
</evidence>
<dbReference type="Proteomes" id="UP000323082">
    <property type="component" value="Unassembled WGS sequence"/>
</dbReference>
<evidence type="ECO:0000256" key="1">
    <source>
        <dbReference type="ARBA" id="ARBA00006594"/>
    </source>
</evidence>
<dbReference type="InterPro" id="IPR003356">
    <property type="entry name" value="DNA_methylase_A-5"/>
</dbReference>
<dbReference type="InterPro" id="IPR051537">
    <property type="entry name" value="DNA_Adenine_Mtase"/>
</dbReference>
<dbReference type="PANTHER" id="PTHR42933:SF3">
    <property type="entry name" value="TYPE I RESTRICTION ENZYME MJAVIII METHYLASE SUBUNIT"/>
    <property type="match status" value="1"/>
</dbReference>
<dbReference type="AlphaFoldDB" id="A0A5B2TPX0"/>
<reference evidence="10 11" key="1">
    <citation type="journal article" date="2015" name="Int. J. Syst. Evol. Microbiol.">
        <title>Chryseobacterium sediminis sp. nov., isolated from a river sediment.</title>
        <authorList>
            <person name="Kampfer P."/>
            <person name="Busse H.J."/>
            <person name="McInroy J.A."/>
            <person name="Glaeser S.P."/>
        </authorList>
    </citation>
    <scope>NUCLEOTIDE SEQUENCE [LARGE SCALE GENOMIC DNA]</scope>
    <source>
        <strain evidence="10 11">IMT-174</strain>
    </source>
</reference>
<dbReference type="InterPro" id="IPR029063">
    <property type="entry name" value="SAM-dependent_MTases_sf"/>
</dbReference>
<evidence type="ECO:0000259" key="9">
    <source>
        <dbReference type="Pfam" id="PF12161"/>
    </source>
</evidence>
<comment type="caution">
    <text evidence="10">The sequence shown here is derived from an EMBL/GenBank/DDBJ whole genome shotgun (WGS) entry which is preliminary data.</text>
</comment>
<dbReference type="GO" id="GO:0003677">
    <property type="term" value="F:DNA binding"/>
    <property type="evidence" value="ECO:0007669"/>
    <property type="project" value="InterPro"/>
</dbReference>
<dbReference type="Gene3D" id="1.20.1260.30">
    <property type="match status" value="1"/>
</dbReference>
<name>A0A5B2TPX0_9FLAO</name>
<dbReference type="InterPro" id="IPR022749">
    <property type="entry name" value="D12N6_MeTrfase_N"/>
</dbReference>
<protein>
    <recommendedName>
        <fullName evidence="2">site-specific DNA-methyltransferase (adenine-specific)</fullName>
        <ecNumber evidence="2">2.1.1.72</ecNumber>
    </recommendedName>
</protein>
<evidence type="ECO:0000313" key="11">
    <source>
        <dbReference type="Proteomes" id="UP000323082"/>
    </source>
</evidence>
<accession>A0A5B2TPX0</accession>
<evidence type="ECO:0000313" key="10">
    <source>
        <dbReference type="EMBL" id="KAA2215620.1"/>
    </source>
</evidence>
<sequence>MTMDNQEIKSKVNELWGKFWSGGLTNPIDAIQQITYLLFMKQLDENDQKRQGDAEFLAMEYKSIFQGKFYLPGEEEDKGIEREELRWKNFSRKPSEEMYQLVQARVFPFIKNLGETDSPFAKHMDNAVFIIPKPSLLTEAVKKINEIYEVLHAQDRFVDAQGDIYEYLLQQLSTSGKNGQFRTPTHIIEMLVELVKPQLGNKIADPACGTAGFLLAAYQYILTQFTSSKHKVLDNYGFTRGTLADKLVDDTSKEVLNRKTFYGFDIDQNMIRIGLMNLMMHGIEHPNIDYTDTLSKFYNEDNEYHIVLANPPFTGSLDKAEINESFTTDTKKTELLFLERIYKMLRMGGTAGVIIPQGVLFGSGKAFQNIRSILIDKCELKAVINLPSGVFKPYAGVATAILIFTKGGETERVWFYNMEHDGKTLDDKRNDRFDKEGNRDYGDIHKIIQHYNNREQENPIDRTQRYFFVPKQELMDMGYELSFNRYREEVYDPIDYRSTTDIMADLKQKQKQIANLIDELENML</sequence>
<dbReference type="Pfam" id="PF12161">
    <property type="entry name" value="HsdM_N"/>
    <property type="match status" value="1"/>
</dbReference>
<keyword evidence="5" id="KW-0949">S-adenosyl-L-methionine</keyword>
<dbReference type="Gene3D" id="3.40.50.150">
    <property type="entry name" value="Vaccinia Virus protein VP39"/>
    <property type="match status" value="1"/>
</dbReference>
<keyword evidence="4" id="KW-0808">Transferase</keyword>
<comment type="catalytic activity">
    <reaction evidence="7">
        <text>a 2'-deoxyadenosine in DNA + S-adenosyl-L-methionine = an N(6)-methyl-2'-deoxyadenosine in DNA + S-adenosyl-L-homocysteine + H(+)</text>
        <dbReference type="Rhea" id="RHEA:15197"/>
        <dbReference type="Rhea" id="RHEA-COMP:12418"/>
        <dbReference type="Rhea" id="RHEA-COMP:12419"/>
        <dbReference type="ChEBI" id="CHEBI:15378"/>
        <dbReference type="ChEBI" id="CHEBI:57856"/>
        <dbReference type="ChEBI" id="CHEBI:59789"/>
        <dbReference type="ChEBI" id="CHEBI:90615"/>
        <dbReference type="ChEBI" id="CHEBI:90616"/>
        <dbReference type="EC" id="2.1.1.72"/>
    </reaction>
</comment>
<dbReference type="PANTHER" id="PTHR42933">
    <property type="entry name" value="SLR6095 PROTEIN"/>
    <property type="match status" value="1"/>
</dbReference>
<gene>
    <name evidence="10" type="ORF">FW780_21080</name>
</gene>
<evidence type="ECO:0000259" key="8">
    <source>
        <dbReference type="Pfam" id="PF02384"/>
    </source>
</evidence>
<dbReference type="InterPro" id="IPR002052">
    <property type="entry name" value="DNA_methylase_N6_adenine_CS"/>
</dbReference>
<dbReference type="EC" id="2.1.1.72" evidence="2"/>
<comment type="similarity">
    <text evidence="1">Belongs to the N(4)/N(6)-methyltransferase family.</text>
</comment>
<dbReference type="PRINTS" id="PR00507">
    <property type="entry name" value="N12N6MTFRASE"/>
</dbReference>
<dbReference type="GO" id="GO:0032259">
    <property type="term" value="P:methylation"/>
    <property type="evidence" value="ECO:0007669"/>
    <property type="project" value="UniProtKB-KW"/>
</dbReference>
<dbReference type="PROSITE" id="PS00092">
    <property type="entry name" value="N6_MTASE"/>
    <property type="match status" value="1"/>
</dbReference>
<evidence type="ECO:0000256" key="2">
    <source>
        <dbReference type="ARBA" id="ARBA00011900"/>
    </source>
</evidence>
<dbReference type="Pfam" id="PF02384">
    <property type="entry name" value="N6_Mtase"/>
    <property type="match status" value="1"/>
</dbReference>
<dbReference type="GO" id="GO:0008170">
    <property type="term" value="F:N-methyltransferase activity"/>
    <property type="evidence" value="ECO:0007669"/>
    <property type="project" value="InterPro"/>
</dbReference>
<evidence type="ECO:0000256" key="6">
    <source>
        <dbReference type="ARBA" id="ARBA00022747"/>
    </source>
</evidence>
<dbReference type="GO" id="GO:0009007">
    <property type="term" value="F:site-specific DNA-methyltransferase (adenine-specific) activity"/>
    <property type="evidence" value="ECO:0007669"/>
    <property type="project" value="UniProtKB-EC"/>
</dbReference>
<dbReference type="SUPFAM" id="SSF53335">
    <property type="entry name" value="S-adenosyl-L-methionine-dependent methyltransferases"/>
    <property type="match status" value="1"/>
</dbReference>
<evidence type="ECO:0000256" key="5">
    <source>
        <dbReference type="ARBA" id="ARBA00022691"/>
    </source>
</evidence>
<keyword evidence="6" id="KW-0680">Restriction system</keyword>
<evidence type="ECO:0000256" key="7">
    <source>
        <dbReference type="ARBA" id="ARBA00047942"/>
    </source>
</evidence>
<keyword evidence="3 10" id="KW-0489">Methyltransferase</keyword>
<dbReference type="InterPro" id="IPR038333">
    <property type="entry name" value="T1MK-like_N_sf"/>
</dbReference>